<dbReference type="GO" id="GO:0016226">
    <property type="term" value="P:iron-sulfur cluster assembly"/>
    <property type="evidence" value="ECO:0007669"/>
    <property type="project" value="UniProtKB-UniRule"/>
</dbReference>
<accession>A0A8C4KA20</accession>
<keyword evidence="1" id="KW-0227">DNA damage</keyword>
<dbReference type="GO" id="GO:0051604">
    <property type="term" value="P:protein maturation"/>
    <property type="evidence" value="ECO:0007669"/>
    <property type="project" value="UniProtKB-UniRule"/>
</dbReference>
<comment type="function">
    <text evidence="1">Key component of the cytosolic iron-sulfur protein assembly (CIA) complex, a multiprotein complex that mediates the incorporation of iron-sulfur cluster into apoproteins specifically involved in DNA metabolism and genomic integrity. In the CIA complex, MMS19 acts as an adapter between early-acting CIA components and a subset of cellular target iron-sulfur proteins.</text>
</comment>
<keyword evidence="1" id="KW-0539">Nucleus</keyword>
<dbReference type="GO" id="GO:0097361">
    <property type="term" value="C:cytosolic [4Fe-4S] assembly targeting complex"/>
    <property type="evidence" value="ECO:0007669"/>
    <property type="project" value="UniProtKB-UniRule"/>
</dbReference>
<dbReference type="Proteomes" id="UP000694423">
    <property type="component" value="Unplaced"/>
</dbReference>
<evidence type="ECO:0000259" key="2">
    <source>
        <dbReference type="Pfam" id="PF14500"/>
    </source>
</evidence>
<protein>
    <recommendedName>
        <fullName evidence="1">MMS19 nucleotide excision repair protein</fullName>
    </recommendedName>
</protein>
<dbReference type="PANTHER" id="PTHR12891:SF0">
    <property type="entry name" value="MMS19 NUCLEOTIDE EXCISION REPAIR PROTEIN HOMOLOG"/>
    <property type="match status" value="1"/>
</dbReference>
<dbReference type="AlphaFoldDB" id="A0A8C4KA20"/>
<evidence type="ECO:0000256" key="1">
    <source>
        <dbReference type="RuleBase" id="RU367072"/>
    </source>
</evidence>
<reference evidence="3" key="1">
    <citation type="submission" date="2025-08" db="UniProtKB">
        <authorList>
            <consortium name="Ensembl"/>
        </authorList>
    </citation>
    <scope>IDENTIFICATION</scope>
</reference>
<keyword evidence="4" id="KW-1185">Reference proteome</keyword>
<comment type="subunit">
    <text evidence="1">Component of the CIA complex.</text>
</comment>
<keyword evidence="1" id="KW-0963">Cytoplasm</keyword>
<evidence type="ECO:0000313" key="3">
    <source>
        <dbReference type="Ensembl" id="ENSDNVP00000021496.1"/>
    </source>
</evidence>
<sequence>GAAGPCQSLWRSDSPQFNYKEIEVLGVKDGSWTVLQLVEALGSCLENADPRTRGRGIQLLSEVLLQCYSLLQEKEVLHLVLFYENRLQDHHLVIPSVLQGLRALVSLRPPSPQLQGRAPEWDWEGATPGCRLEQCVKQSPAGLSAPAHHIVLSPLLLLCPLQHSRGVETALIFCPIVVSLSTLGSRLGPPHYVLMSRGWPFPAGETGVSSCPVSEDGKLSLGSREDPTVLEVAAVQRAGAVVVVSIL</sequence>
<dbReference type="InterPro" id="IPR039920">
    <property type="entry name" value="MMS19"/>
</dbReference>
<reference evidence="3" key="2">
    <citation type="submission" date="2025-09" db="UniProtKB">
        <authorList>
            <consortium name="Ensembl"/>
        </authorList>
    </citation>
    <scope>IDENTIFICATION</scope>
</reference>
<dbReference type="GO" id="GO:0006281">
    <property type="term" value="P:DNA repair"/>
    <property type="evidence" value="ECO:0007669"/>
    <property type="project" value="UniProtKB-UniRule"/>
</dbReference>
<organism evidence="3 4">
    <name type="scientific">Dromaius novaehollandiae</name>
    <name type="common">Emu</name>
    <dbReference type="NCBI Taxonomy" id="8790"/>
    <lineage>
        <taxon>Eukaryota</taxon>
        <taxon>Metazoa</taxon>
        <taxon>Chordata</taxon>
        <taxon>Craniata</taxon>
        <taxon>Vertebrata</taxon>
        <taxon>Euteleostomi</taxon>
        <taxon>Archelosauria</taxon>
        <taxon>Archosauria</taxon>
        <taxon>Dinosauria</taxon>
        <taxon>Saurischia</taxon>
        <taxon>Theropoda</taxon>
        <taxon>Coelurosauria</taxon>
        <taxon>Aves</taxon>
        <taxon>Palaeognathae</taxon>
        <taxon>Casuariiformes</taxon>
        <taxon>Dromaiidae</taxon>
        <taxon>Dromaius</taxon>
    </lineage>
</organism>
<dbReference type="GO" id="GO:0005634">
    <property type="term" value="C:nucleus"/>
    <property type="evidence" value="ECO:0007669"/>
    <property type="project" value="UniProtKB-SubCell"/>
</dbReference>
<comment type="subcellular location">
    <subcellularLocation>
        <location evidence="1">Cytoplasm</location>
        <location evidence="1">Cytoskeleton</location>
        <location evidence="1">Spindle</location>
    </subcellularLocation>
    <subcellularLocation>
        <location evidence="1">Nucleus</location>
    </subcellularLocation>
</comment>
<dbReference type="InterPro" id="IPR029240">
    <property type="entry name" value="MMS19_N"/>
</dbReference>
<dbReference type="PANTHER" id="PTHR12891">
    <property type="entry name" value="DNA REPAIR/TRANSCRIPTION PROTEIN MET18/MMS19"/>
    <property type="match status" value="1"/>
</dbReference>
<name>A0A8C4KA20_DRONO</name>
<evidence type="ECO:0000313" key="4">
    <source>
        <dbReference type="Proteomes" id="UP000694423"/>
    </source>
</evidence>
<feature type="domain" description="MMS19 N-terminal" evidence="2">
    <location>
        <begin position="38"/>
        <end position="108"/>
    </location>
</feature>
<dbReference type="GO" id="GO:0071817">
    <property type="term" value="C:MMXD complex"/>
    <property type="evidence" value="ECO:0007669"/>
    <property type="project" value="TreeGrafter"/>
</dbReference>
<keyword evidence="1" id="KW-0206">Cytoskeleton</keyword>
<comment type="similarity">
    <text evidence="1">Belongs to the MET18/MMS19 family.</text>
</comment>
<keyword evidence="1" id="KW-0234">DNA repair</keyword>
<dbReference type="Ensembl" id="ENSDNVT00000025977.1">
    <property type="protein sequence ID" value="ENSDNVP00000021496.1"/>
    <property type="gene ID" value="ENSDNVG00000015036.1"/>
</dbReference>
<proteinExistence type="inferred from homology"/>
<dbReference type="Pfam" id="PF14500">
    <property type="entry name" value="MMS19_N"/>
    <property type="match status" value="1"/>
</dbReference>